<dbReference type="Proteomes" id="UP000240883">
    <property type="component" value="Unassembled WGS sequence"/>
</dbReference>
<dbReference type="InterPro" id="IPR001650">
    <property type="entry name" value="Helicase_C-like"/>
</dbReference>
<accession>A0A2T2NV77</accession>
<organism evidence="5 6">
    <name type="scientific">Corynespora cassiicola Philippines</name>
    <dbReference type="NCBI Taxonomy" id="1448308"/>
    <lineage>
        <taxon>Eukaryota</taxon>
        <taxon>Fungi</taxon>
        <taxon>Dikarya</taxon>
        <taxon>Ascomycota</taxon>
        <taxon>Pezizomycotina</taxon>
        <taxon>Dothideomycetes</taxon>
        <taxon>Pleosporomycetidae</taxon>
        <taxon>Pleosporales</taxon>
        <taxon>Corynesporascaceae</taxon>
        <taxon>Corynespora</taxon>
    </lineage>
</organism>
<feature type="domain" description="Helicase C-terminal" evidence="4">
    <location>
        <begin position="3"/>
        <end position="42"/>
    </location>
</feature>
<dbReference type="GO" id="GO:0005694">
    <property type="term" value="C:chromosome"/>
    <property type="evidence" value="ECO:0007669"/>
    <property type="project" value="TreeGrafter"/>
</dbReference>
<dbReference type="EC" id="5.6.2.4" evidence="3"/>
<dbReference type="SUPFAM" id="SSF52540">
    <property type="entry name" value="P-loop containing nucleoside triphosphate hydrolases"/>
    <property type="match status" value="1"/>
</dbReference>
<dbReference type="PANTHER" id="PTHR13710">
    <property type="entry name" value="DNA HELICASE RECQ FAMILY MEMBER"/>
    <property type="match status" value="1"/>
</dbReference>
<dbReference type="EMBL" id="KZ678133">
    <property type="protein sequence ID" value="PSN69345.1"/>
    <property type="molecule type" value="Genomic_DNA"/>
</dbReference>
<comment type="catalytic activity">
    <reaction evidence="2">
        <text>Couples ATP hydrolysis with the unwinding of duplex DNA by translocating in the 3'-5' direction.</text>
        <dbReference type="EC" id="5.6.2.4"/>
    </reaction>
</comment>
<gene>
    <name evidence="5" type="ORF">BS50DRAFT_586663</name>
</gene>
<keyword evidence="6" id="KW-1185">Reference proteome</keyword>
<sequence>MRVVATAAFCIGTDKPDIRNIIHFDVPGSIEAYSHHVGRARRDELPNVCLFHLSGKYFHLGKMSVYGDRPCRRSLCLLLENTCSPGNKKLNKSDKIRVFLGEESLDVDISETVLKLIYARLESKFGLFHSEGVRFPRYRFTPLKRDIIAADQSAEAQVMGKLCEIGGSSLSLDGIATSSGCNWLDLIRKLEE</sequence>
<dbReference type="GO" id="GO:0000724">
    <property type="term" value="P:double-strand break repair via homologous recombination"/>
    <property type="evidence" value="ECO:0007669"/>
    <property type="project" value="TreeGrafter"/>
</dbReference>
<dbReference type="OrthoDB" id="10261556at2759"/>
<dbReference type="PANTHER" id="PTHR13710:SF120">
    <property type="entry name" value="BIFUNCTIONAL 3'-5' EXONUCLEASE_ATP-DEPENDENT HELICASE WRN"/>
    <property type="match status" value="1"/>
</dbReference>
<proteinExistence type="inferred from homology"/>
<evidence type="ECO:0000259" key="4">
    <source>
        <dbReference type="Pfam" id="PF00271"/>
    </source>
</evidence>
<name>A0A2T2NV77_CORCC</name>
<evidence type="ECO:0000256" key="3">
    <source>
        <dbReference type="ARBA" id="ARBA00034808"/>
    </source>
</evidence>
<reference evidence="5 6" key="1">
    <citation type="journal article" date="2018" name="Front. Microbiol.">
        <title>Genome-Wide Analysis of Corynespora cassiicola Leaf Fall Disease Putative Effectors.</title>
        <authorList>
            <person name="Lopez D."/>
            <person name="Ribeiro S."/>
            <person name="Label P."/>
            <person name="Fumanal B."/>
            <person name="Venisse J.S."/>
            <person name="Kohler A."/>
            <person name="de Oliveira R.R."/>
            <person name="Labutti K."/>
            <person name="Lipzen A."/>
            <person name="Lail K."/>
            <person name="Bauer D."/>
            <person name="Ohm R.A."/>
            <person name="Barry K.W."/>
            <person name="Spatafora J."/>
            <person name="Grigoriev I.V."/>
            <person name="Martin F.M."/>
            <person name="Pujade-Renaud V."/>
        </authorList>
    </citation>
    <scope>NUCLEOTIDE SEQUENCE [LARGE SCALE GENOMIC DNA]</scope>
    <source>
        <strain evidence="5 6">Philippines</strain>
    </source>
</reference>
<evidence type="ECO:0000313" key="5">
    <source>
        <dbReference type="EMBL" id="PSN69345.1"/>
    </source>
</evidence>
<dbReference type="Pfam" id="PF00271">
    <property type="entry name" value="Helicase_C"/>
    <property type="match status" value="1"/>
</dbReference>
<dbReference type="GO" id="GO:0005737">
    <property type="term" value="C:cytoplasm"/>
    <property type="evidence" value="ECO:0007669"/>
    <property type="project" value="TreeGrafter"/>
</dbReference>
<dbReference type="STRING" id="1448308.A0A2T2NV77"/>
<dbReference type="InterPro" id="IPR027417">
    <property type="entry name" value="P-loop_NTPase"/>
</dbReference>
<evidence type="ECO:0000256" key="2">
    <source>
        <dbReference type="ARBA" id="ARBA00034617"/>
    </source>
</evidence>
<evidence type="ECO:0000256" key="1">
    <source>
        <dbReference type="ARBA" id="ARBA00005446"/>
    </source>
</evidence>
<comment type="similarity">
    <text evidence="1">Belongs to the helicase family. RecQ subfamily.</text>
</comment>
<protein>
    <recommendedName>
        <fullName evidence="3">DNA 3'-5' helicase</fullName>
        <ecNumber evidence="3">5.6.2.4</ecNumber>
    </recommendedName>
</protein>
<dbReference type="GO" id="GO:0005634">
    <property type="term" value="C:nucleus"/>
    <property type="evidence" value="ECO:0007669"/>
    <property type="project" value="TreeGrafter"/>
</dbReference>
<evidence type="ECO:0000313" key="6">
    <source>
        <dbReference type="Proteomes" id="UP000240883"/>
    </source>
</evidence>
<dbReference type="GO" id="GO:0009378">
    <property type="term" value="F:four-way junction helicase activity"/>
    <property type="evidence" value="ECO:0007669"/>
    <property type="project" value="TreeGrafter"/>
</dbReference>
<dbReference type="GO" id="GO:0043138">
    <property type="term" value="F:3'-5' DNA helicase activity"/>
    <property type="evidence" value="ECO:0007669"/>
    <property type="project" value="TreeGrafter"/>
</dbReference>
<dbReference type="AlphaFoldDB" id="A0A2T2NV77"/>
<dbReference type="Gene3D" id="3.40.50.300">
    <property type="entry name" value="P-loop containing nucleotide triphosphate hydrolases"/>
    <property type="match status" value="1"/>
</dbReference>